<dbReference type="InterPro" id="IPR057057">
    <property type="entry name" value="Spectrin_SYNE1"/>
</dbReference>
<dbReference type="SMART" id="SM00033">
    <property type="entry name" value="CH"/>
    <property type="match status" value="2"/>
</dbReference>
<dbReference type="GO" id="GO:0034993">
    <property type="term" value="C:meiotic nuclear membrane microtubule tethering complex"/>
    <property type="evidence" value="ECO:0007669"/>
    <property type="project" value="TreeGrafter"/>
</dbReference>
<dbReference type="GO" id="GO:0030017">
    <property type="term" value="C:sarcomere"/>
    <property type="evidence" value="ECO:0007669"/>
    <property type="project" value="UniProtKB-SubCell"/>
</dbReference>
<dbReference type="Pfam" id="PF25034">
    <property type="entry name" value="Spectrin_SYNE1"/>
    <property type="match status" value="1"/>
</dbReference>
<evidence type="ECO:0000259" key="15">
    <source>
        <dbReference type="PROSITE" id="PS50021"/>
    </source>
</evidence>
<evidence type="ECO:0000256" key="8">
    <source>
        <dbReference type="ARBA" id="ARBA00022989"/>
    </source>
</evidence>
<evidence type="ECO:0000256" key="5">
    <source>
        <dbReference type="ARBA" id="ARBA00022490"/>
    </source>
</evidence>
<dbReference type="FunFam" id="1.10.418.10:FF:000037">
    <property type="entry name" value="nesprin-1 isoform X1"/>
    <property type="match status" value="1"/>
</dbReference>
<proteinExistence type="inferred from homology"/>
<comment type="subcellular location">
    <subcellularLocation>
        <location evidence="3">Cytoplasm</location>
        <location evidence="3">Cytoskeleton</location>
    </subcellularLocation>
    <subcellularLocation>
        <location evidence="2">Cytoplasm</location>
        <location evidence="2">Myofibril</location>
        <location evidence="2">Sarcomere</location>
    </subcellularLocation>
    <subcellularLocation>
        <location evidence="1">Nucleus membrane</location>
    </subcellularLocation>
</comment>
<evidence type="ECO:0000256" key="3">
    <source>
        <dbReference type="ARBA" id="ARBA00004245"/>
    </source>
</evidence>
<dbReference type="Gene3D" id="1.20.58.60">
    <property type="match status" value="3"/>
</dbReference>
<evidence type="ECO:0000313" key="17">
    <source>
        <dbReference type="Proteomes" id="UP000678393"/>
    </source>
</evidence>
<evidence type="ECO:0000256" key="1">
    <source>
        <dbReference type="ARBA" id="ARBA00004126"/>
    </source>
</evidence>
<keyword evidence="9 14" id="KW-0175">Coiled coil</keyword>
<dbReference type="InterPro" id="IPR052403">
    <property type="entry name" value="LINC-complex_assoc"/>
</dbReference>
<dbReference type="FunFam" id="1.10.418.10:FF:000033">
    <property type="entry name" value="nesprin-1 isoform X1"/>
    <property type="match status" value="1"/>
</dbReference>
<dbReference type="InterPro" id="IPR001589">
    <property type="entry name" value="Actinin_actin-bd_CS"/>
</dbReference>
<dbReference type="InterPro" id="IPR036872">
    <property type="entry name" value="CH_dom_sf"/>
</dbReference>
<dbReference type="EMBL" id="CAJHNH020003190">
    <property type="protein sequence ID" value="CAG5128720.1"/>
    <property type="molecule type" value="Genomic_DNA"/>
</dbReference>
<evidence type="ECO:0000256" key="12">
    <source>
        <dbReference type="ARBA" id="ARBA00023212"/>
    </source>
</evidence>
<keyword evidence="12" id="KW-0206">Cytoskeleton</keyword>
<gene>
    <name evidence="16" type="ORF">CUNI_LOCUS14278</name>
</gene>
<evidence type="ECO:0000256" key="7">
    <source>
        <dbReference type="ARBA" id="ARBA00022737"/>
    </source>
</evidence>
<feature type="non-terminal residue" evidence="16">
    <location>
        <position position="1"/>
    </location>
</feature>
<evidence type="ECO:0000256" key="10">
    <source>
        <dbReference type="ARBA" id="ARBA00023136"/>
    </source>
</evidence>
<keyword evidence="10" id="KW-0472">Membrane</keyword>
<evidence type="ECO:0000256" key="11">
    <source>
        <dbReference type="ARBA" id="ARBA00023203"/>
    </source>
</evidence>
<dbReference type="GO" id="GO:0005640">
    <property type="term" value="C:nuclear outer membrane"/>
    <property type="evidence" value="ECO:0007669"/>
    <property type="project" value="TreeGrafter"/>
</dbReference>
<comment type="similarity">
    <text evidence="4">Belongs to the nesprin family.</text>
</comment>
<keyword evidence="8" id="KW-1133">Transmembrane helix</keyword>
<keyword evidence="7" id="KW-0677">Repeat</keyword>
<dbReference type="Pfam" id="PF00307">
    <property type="entry name" value="CH"/>
    <property type="match status" value="2"/>
</dbReference>
<accession>A0A8S3ZLW7</accession>
<evidence type="ECO:0000256" key="9">
    <source>
        <dbReference type="ARBA" id="ARBA00023054"/>
    </source>
</evidence>
<feature type="domain" description="Calponin-homology (CH)" evidence="15">
    <location>
        <begin position="49"/>
        <end position="156"/>
    </location>
</feature>
<dbReference type="GO" id="GO:0051015">
    <property type="term" value="F:actin filament binding"/>
    <property type="evidence" value="ECO:0007669"/>
    <property type="project" value="TreeGrafter"/>
</dbReference>
<protein>
    <recommendedName>
        <fullName evidence="15">Calponin-homology (CH) domain-containing protein</fullName>
    </recommendedName>
</protein>
<evidence type="ECO:0000256" key="14">
    <source>
        <dbReference type="SAM" id="Coils"/>
    </source>
</evidence>
<dbReference type="Proteomes" id="UP000678393">
    <property type="component" value="Unassembled WGS sequence"/>
</dbReference>
<evidence type="ECO:0000256" key="13">
    <source>
        <dbReference type="ARBA" id="ARBA00023242"/>
    </source>
</evidence>
<dbReference type="GO" id="GO:0007097">
    <property type="term" value="P:nuclear migration"/>
    <property type="evidence" value="ECO:0007669"/>
    <property type="project" value="TreeGrafter"/>
</dbReference>
<dbReference type="SUPFAM" id="SSF47576">
    <property type="entry name" value="Calponin-homology domain, CH-domain"/>
    <property type="match status" value="1"/>
</dbReference>
<organism evidence="16 17">
    <name type="scientific">Candidula unifasciata</name>
    <dbReference type="NCBI Taxonomy" id="100452"/>
    <lineage>
        <taxon>Eukaryota</taxon>
        <taxon>Metazoa</taxon>
        <taxon>Spiralia</taxon>
        <taxon>Lophotrochozoa</taxon>
        <taxon>Mollusca</taxon>
        <taxon>Gastropoda</taxon>
        <taxon>Heterobranchia</taxon>
        <taxon>Euthyneura</taxon>
        <taxon>Panpulmonata</taxon>
        <taxon>Eupulmonata</taxon>
        <taxon>Stylommatophora</taxon>
        <taxon>Helicina</taxon>
        <taxon>Helicoidea</taxon>
        <taxon>Geomitridae</taxon>
        <taxon>Candidula</taxon>
    </lineage>
</organism>
<sequence length="998" mass="113993">MAERYTSYSSSDSALVSSHPFLDSSGSSRATAGQGINVTIQNLQNEQERIQKKTFTNWMNSYLCQRVPPIKVENLFEEVKDGIVLLSLLEVLSGERLPMEKGLKLSIHHHLANIKTALQFLEKKKIKLVNINATSIAEGKPSIVLGLIWTIILYFQIEETFNAVPTDNDGAPVKKTALPRQSLLEWVDSILFKKYGLHVKDFGKSWNNGVAFNAMIHNVRPDLVDMDLIRKQQAKINLEHAFSTAESHLGIPRLLDPEDVDVEKPDEKSIMTYVAQFLKGYPDSGGASGVPGVDIETAEKEMKAYSSLISWLNGEAKEVLDASYEPVTNRESEFLDYLGFKTELERREPLYQKLRAKVQSGRSVQITQLEWGNLDARWQEVDRQVKLWLRKLDSCLPGKLGKLGHWMYEAEEILCKEESTSDNAEDMAAMYDKLTQEHKEFFKDLEEWSHFFAQIKRAGRYEGLMLHGPHIDHLSKRLESISLCSALRLNKLEYNHLRYKLLACMLGAQTKVTQWTVKYGKQDAVECLLADYSDCIDRQHMCQHIDTTYTDTKKVAENYKNGGADASEITSIDNFLQEAGGKWKKMSLEIKSVRTTLEETLKAWKEYNSCVERLNLWLAEGERVMKQEIEAKEVFFKDLAQYGEKCKVLNESANFLVDVCTEVTATEVRQTVASLNQRFNSLVEGFQSFHETEVIGKVRAKYEKGVVSLKGQLNDSIALLSKRIRCVHAELKDYLIALDQCSAEVQEAENNFKVTTELAKSLVKDSSDEDVKDMLATLNSQKEVIIQLKKEIPQKIKNVKAVLPNVAAVETGILDLETWLTEGEQLIKCYKTDGSPEETDNRLHRHKAFFTKTTYQTSILESKNNVFKQICNTKDKLKNIDFTPVENLMTSANEKFQIIVTSAKEVERKLECLSRLWRSLQQKQQKLEDWLDTAENILDESQGDPENLISKHKIFFDNTDPHLMSDYETNASELLQQMNVAERKLLSETLGHLKERWE</sequence>
<evidence type="ECO:0000256" key="4">
    <source>
        <dbReference type="ARBA" id="ARBA00008619"/>
    </source>
</evidence>
<feature type="domain" description="Calponin-homology (CH)" evidence="15">
    <location>
        <begin position="177"/>
        <end position="282"/>
    </location>
</feature>
<dbReference type="PROSITE" id="PS00019">
    <property type="entry name" value="ACTININ_1"/>
    <property type="match status" value="1"/>
</dbReference>
<dbReference type="OrthoDB" id="18740at2759"/>
<dbReference type="PANTHER" id="PTHR47535">
    <property type="entry name" value="MUSCLE-SPECIFIC PROTEIN 300 KDA, ISOFORM G"/>
    <property type="match status" value="1"/>
</dbReference>
<evidence type="ECO:0000313" key="16">
    <source>
        <dbReference type="EMBL" id="CAG5128720.1"/>
    </source>
</evidence>
<dbReference type="InterPro" id="IPR001715">
    <property type="entry name" value="CH_dom"/>
</dbReference>
<keyword evidence="6" id="KW-0812">Transmembrane</keyword>
<keyword evidence="13" id="KW-0539">Nucleus</keyword>
<keyword evidence="17" id="KW-1185">Reference proteome</keyword>
<dbReference type="CDD" id="cd21243">
    <property type="entry name" value="CH_SYNE1_rpt2"/>
    <property type="match status" value="1"/>
</dbReference>
<evidence type="ECO:0000256" key="6">
    <source>
        <dbReference type="ARBA" id="ARBA00022692"/>
    </source>
</evidence>
<dbReference type="PROSITE" id="PS50021">
    <property type="entry name" value="CH"/>
    <property type="match status" value="2"/>
</dbReference>
<keyword evidence="5" id="KW-0963">Cytoplasm</keyword>
<feature type="coiled-coil region" evidence="14">
    <location>
        <begin position="731"/>
        <end position="758"/>
    </location>
</feature>
<reference evidence="16" key="1">
    <citation type="submission" date="2021-04" db="EMBL/GenBank/DDBJ databases">
        <authorList>
            <consortium name="Molecular Ecology Group"/>
        </authorList>
    </citation>
    <scope>NUCLEOTIDE SEQUENCE</scope>
</reference>
<comment type="caution">
    <text evidence="16">The sequence shown here is derived from an EMBL/GenBank/DDBJ whole genome shotgun (WGS) entry which is preliminary data.</text>
</comment>
<dbReference type="InterPro" id="IPR047291">
    <property type="entry name" value="CH_SYNE1_rpt2"/>
</dbReference>
<dbReference type="PANTHER" id="PTHR47535:SF1">
    <property type="entry name" value="NESPRIN-1"/>
    <property type="match status" value="1"/>
</dbReference>
<dbReference type="Gene3D" id="1.10.418.10">
    <property type="entry name" value="Calponin-like domain"/>
    <property type="match status" value="2"/>
</dbReference>
<keyword evidence="11" id="KW-0009">Actin-binding</keyword>
<name>A0A8S3ZLW7_9EUPU</name>
<dbReference type="SUPFAM" id="SSF46966">
    <property type="entry name" value="Spectrin repeat"/>
    <property type="match status" value="4"/>
</dbReference>
<dbReference type="AlphaFoldDB" id="A0A8S3ZLW7"/>
<dbReference type="GO" id="GO:0005856">
    <property type="term" value="C:cytoskeleton"/>
    <property type="evidence" value="ECO:0007669"/>
    <property type="project" value="UniProtKB-SubCell"/>
</dbReference>
<evidence type="ECO:0000256" key="2">
    <source>
        <dbReference type="ARBA" id="ARBA00004204"/>
    </source>
</evidence>
<feature type="coiled-coil region" evidence="14">
    <location>
        <begin position="903"/>
        <end position="940"/>
    </location>
</feature>